<protein>
    <submittedName>
        <fullName evidence="2">Uncharacterized protein</fullName>
    </submittedName>
</protein>
<dbReference type="OrthoDB" id="5992849at2"/>
<comment type="caution">
    <text evidence="2">The sequence shown here is derived from an EMBL/GenBank/DDBJ whole genome shotgun (WGS) entry which is preliminary data.</text>
</comment>
<feature type="region of interest" description="Disordered" evidence="1">
    <location>
        <begin position="239"/>
        <end position="262"/>
    </location>
</feature>
<reference evidence="2 3" key="1">
    <citation type="submission" date="2019-04" db="EMBL/GenBank/DDBJ databases">
        <title>Microbes associate with the intestines of laboratory mice.</title>
        <authorList>
            <person name="Navarre W."/>
            <person name="Wong E."/>
            <person name="Huang K."/>
            <person name="Tropini C."/>
            <person name="Ng K."/>
            <person name="Yu B."/>
        </authorList>
    </citation>
    <scope>NUCLEOTIDE SEQUENCE [LARGE SCALE GENOMIC DNA]</scope>
    <source>
        <strain evidence="2 3">NM62_B4-13</strain>
    </source>
</reference>
<dbReference type="Proteomes" id="UP000306631">
    <property type="component" value="Unassembled WGS sequence"/>
</dbReference>
<evidence type="ECO:0000313" key="3">
    <source>
        <dbReference type="Proteomes" id="UP000306631"/>
    </source>
</evidence>
<dbReference type="AlphaFoldDB" id="A0A4S2D9T6"/>
<proteinExistence type="predicted"/>
<name>A0A4S2D9T6_STEMA</name>
<evidence type="ECO:0000256" key="1">
    <source>
        <dbReference type="SAM" id="MobiDB-lite"/>
    </source>
</evidence>
<gene>
    <name evidence="2" type="ORF">E5352_02045</name>
</gene>
<accession>A0A4S2D9T6</accession>
<organism evidence="2 3">
    <name type="scientific">Stenotrophomonas maltophilia</name>
    <name type="common">Pseudomonas maltophilia</name>
    <name type="synonym">Xanthomonas maltophilia</name>
    <dbReference type="NCBI Taxonomy" id="40324"/>
    <lineage>
        <taxon>Bacteria</taxon>
        <taxon>Pseudomonadati</taxon>
        <taxon>Pseudomonadota</taxon>
        <taxon>Gammaproteobacteria</taxon>
        <taxon>Lysobacterales</taxon>
        <taxon>Lysobacteraceae</taxon>
        <taxon>Stenotrophomonas</taxon>
        <taxon>Stenotrophomonas maltophilia group</taxon>
    </lineage>
</organism>
<sequence>MRVAELSQFDHYALPFRAYDTDLMTPLPSMQPLLDTLSANALAHVQGDTPRALQGTCADILTGRRLVGRGDNLLFSMIGAALLEGQAHLLADLLAELPADAALPPVCTAALQPMTVPEQSLCTAMRGEFAMGQAALRTSEQGSVLQPLVFNLARTEARFAPHYAWACDAAAMQALADDRPLREPAPQPAGFDCVANALGCRLAAIGAMTMRPYADRAQDSAAMLRLVAAQRWLRQQADPPAQALPRLPASMRSSARTPVLSPDGRWLQIPRRATARPDEGITAMLQVPMPATAP</sequence>
<dbReference type="EMBL" id="SRYW01000001">
    <property type="protein sequence ID" value="TGY37433.1"/>
    <property type="molecule type" value="Genomic_DNA"/>
</dbReference>
<evidence type="ECO:0000313" key="2">
    <source>
        <dbReference type="EMBL" id="TGY37433.1"/>
    </source>
</evidence>